<dbReference type="Proteomes" id="UP001153636">
    <property type="component" value="Chromosome 4"/>
</dbReference>
<accession>A0A9P0D414</accession>
<reference evidence="1" key="1">
    <citation type="submission" date="2022-01" db="EMBL/GenBank/DDBJ databases">
        <authorList>
            <person name="King R."/>
        </authorList>
    </citation>
    <scope>NUCLEOTIDE SEQUENCE</scope>
</reference>
<dbReference type="AlphaFoldDB" id="A0A9P0D414"/>
<organism evidence="1 2">
    <name type="scientific">Psylliodes chrysocephalus</name>
    <dbReference type="NCBI Taxonomy" id="3402493"/>
    <lineage>
        <taxon>Eukaryota</taxon>
        <taxon>Metazoa</taxon>
        <taxon>Ecdysozoa</taxon>
        <taxon>Arthropoda</taxon>
        <taxon>Hexapoda</taxon>
        <taxon>Insecta</taxon>
        <taxon>Pterygota</taxon>
        <taxon>Neoptera</taxon>
        <taxon>Endopterygota</taxon>
        <taxon>Coleoptera</taxon>
        <taxon>Polyphaga</taxon>
        <taxon>Cucujiformia</taxon>
        <taxon>Chrysomeloidea</taxon>
        <taxon>Chrysomelidae</taxon>
        <taxon>Galerucinae</taxon>
        <taxon>Alticini</taxon>
        <taxon>Psylliodes</taxon>
    </lineage>
</organism>
<proteinExistence type="predicted"/>
<protein>
    <submittedName>
        <fullName evidence="1">Uncharacterized protein</fullName>
    </submittedName>
</protein>
<dbReference type="OrthoDB" id="6777704at2759"/>
<name>A0A9P0D414_9CUCU</name>
<keyword evidence="2" id="KW-1185">Reference proteome</keyword>
<dbReference type="EMBL" id="OV651816">
    <property type="protein sequence ID" value="CAH1109862.1"/>
    <property type="molecule type" value="Genomic_DNA"/>
</dbReference>
<evidence type="ECO:0000313" key="1">
    <source>
        <dbReference type="EMBL" id="CAH1109862.1"/>
    </source>
</evidence>
<sequence>MLLSGLLSQESHNRSFSEKNIPYDHEDDITEMELSIKEVNTEKFIGNKSDPSFKRINSRLVHLSNRVANLKVDSDEEVTAQNTIKTKIIMLEADLSEKINNNSSSFNSSTVSTEQVSCPSYISVDVHKWGVFYNGNN</sequence>
<gene>
    <name evidence="1" type="ORF">PSYICH_LOCUS9787</name>
</gene>
<evidence type="ECO:0000313" key="2">
    <source>
        <dbReference type="Proteomes" id="UP001153636"/>
    </source>
</evidence>